<dbReference type="OrthoDB" id="235784at2"/>
<keyword evidence="3" id="KW-0378">Hydrolase</keyword>
<dbReference type="EMBL" id="BAVZ01000001">
    <property type="protein sequence ID" value="GAF06374.1"/>
    <property type="molecule type" value="Genomic_DNA"/>
</dbReference>
<keyword evidence="4" id="KW-0862">Zinc</keyword>
<comment type="catalytic activity">
    <reaction evidence="7">
        <text>3',5'-cyclic UMP + H2O = UMP + H(+)</text>
        <dbReference type="Rhea" id="RHEA:70575"/>
        <dbReference type="ChEBI" id="CHEBI:15377"/>
        <dbReference type="ChEBI" id="CHEBI:15378"/>
        <dbReference type="ChEBI" id="CHEBI:57865"/>
        <dbReference type="ChEBI" id="CHEBI:184387"/>
    </reaction>
    <physiologicalReaction direction="left-to-right" evidence="7">
        <dbReference type="Rhea" id="RHEA:70576"/>
    </physiologicalReaction>
</comment>
<dbReference type="GO" id="GO:0046872">
    <property type="term" value="F:metal ion binding"/>
    <property type="evidence" value="ECO:0007669"/>
    <property type="project" value="UniProtKB-KW"/>
</dbReference>
<comment type="catalytic activity">
    <reaction evidence="5">
        <text>3',5'-cyclic CMP + H2O = CMP + H(+)</text>
        <dbReference type="Rhea" id="RHEA:72675"/>
        <dbReference type="ChEBI" id="CHEBI:15377"/>
        <dbReference type="ChEBI" id="CHEBI:15378"/>
        <dbReference type="ChEBI" id="CHEBI:58003"/>
        <dbReference type="ChEBI" id="CHEBI:60377"/>
    </reaction>
    <physiologicalReaction direction="left-to-right" evidence="5">
        <dbReference type="Rhea" id="RHEA:72676"/>
    </physiologicalReaction>
</comment>
<evidence type="ECO:0000259" key="8">
    <source>
        <dbReference type="SMART" id="SM00849"/>
    </source>
</evidence>
<dbReference type="InterPro" id="IPR051453">
    <property type="entry name" value="MBL_Glyoxalase_II"/>
</dbReference>
<dbReference type="GO" id="GO:0016787">
    <property type="term" value="F:hydrolase activity"/>
    <property type="evidence" value="ECO:0007669"/>
    <property type="project" value="UniProtKB-KW"/>
</dbReference>
<dbReference type="Proteomes" id="UP000019364">
    <property type="component" value="Unassembled WGS sequence"/>
</dbReference>
<evidence type="ECO:0000256" key="7">
    <source>
        <dbReference type="ARBA" id="ARBA00048505"/>
    </source>
</evidence>
<evidence type="ECO:0000256" key="2">
    <source>
        <dbReference type="ARBA" id="ARBA00022723"/>
    </source>
</evidence>
<evidence type="ECO:0000256" key="1">
    <source>
        <dbReference type="ARBA" id="ARBA00001947"/>
    </source>
</evidence>
<evidence type="ECO:0000256" key="5">
    <source>
        <dbReference type="ARBA" id="ARBA00034221"/>
    </source>
</evidence>
<evidence type="ECO:0000313" key="10">
    <source>
        <dbReference type="Proteomes" id="UP000019364"/>
    </source>
</evidence>
<evidence type="ECO:0000256" key="6">
    <source>
        <dbReference type="ARBA" id="ARBA00034301"/>
    </source>
</evidence>
<accession>W7YVB5</accession>
<evidence type="ECO:0000256" key="3">
    <source>
        <dbReference type="ARBA" id="ARBA00022801"/>
    </source>
</evidence>
<name>W7YVB5_9BACL</name>
<dbReference type="CDD" id="cd06262">
    <property type="entry name" value="metallo-hydrolase-like_MBL-fold"/>
    <property type="match status" value="1"/>
</dbReference>
<keyword evidence="2" id="KW-0479">Metal-binding</keyword>
<feature type="domain" description="Metallo-beta-lactamase" evidence="8">
    <location>
        <begin position="95"/>
        <end position="270"/>
    </location>
</feature>
<dbReference type="Pfam" id="PF00753">
    <property type="entry name" value="Lactamase_B"/>
    <property type="match status" value="1"/>
</dbReference>
<dbReference type="SUPFAM" id="SSF56281">
    <property type="entry name" value="Metallo-hydrolase/oxidoreductase"/>
    <property type="match status" value="1"/>
</dbReference>
<dbReference type="STRING" id="1236976.JCM16418_327"/>
<protein>
    <recommendedName>
        <fullName evidence="8">Metallo-beta-lactamase domain-containing protein</fullName>
    </recommendedName>
</protein>
<comment type="caution">
    <text evidence="9">The sequence shown here is derived from an EMBL/GenBank/DDBJ whole genome shotgun (WGS) entry which is preliminary data.</text>
</comment>
<dbReference type="PANTHER" id="PTHR46233:SF3">
    <property type="entry name" value="HYDROXYACYLGLUTATHIONE HYDROLASE GLOC"/>
    <property type="match status" value="1"/>
</dbReference>
<comment type="cofactor">
    <cofactor evidence="1">
        <name>Zn(2+)</name>
        <dbReference type="ChEBI" id="CHEBI:29105"/>
    </cofactor>
</comment>
<comment type="function">
    <text evidence="6">Counteracts the endogenous Pycsar antiviral defense system. Phosphodiesterase that enables metal-dependent hydrolysis of host cyclic nucleotide Pycsar defense signals such as cCMP and cUMP.</text>
</comment>
<dbReference type="SMART" id="SM00849">
    <property type="entry name" value="Lactamase_B"/>
    <property type="match status" value="1"/>
</dbReference>
<dbReference type="InterPro" id="IPR036866">
    <property type="entry name" value="RibonucZ/Hydroxyglut_hydro"/>
</dbReference>
<reference evidence="9 10" key="1">
    <citation type="journal article" date="2014" name="Genome Announc.">
        <title>Draft Genome Sequence of Paenibacillus pini JCM 16418T, Isolated from the Rhizosphere of Pine Tree.</title>
        <authorList>
            <person name="Yuki M."/>
            <person name="Oshima K."/>
            <person name="Suda W."/>
            <person name="Oshida Y."/>
            <person name="Kitamura K."/>
            <person name="Iida Y."/>
            <person name="Hattori M."/>
            <person name="Ohkuma M."/>
        </authorList>
    </citation>
    <scope>NUCLEOTIDE SEQUENCE [LARGE SCALE GENOMIC DNA]</scope>
    <source>
        <strain evidence="9 10">JCM 16418</strain>
    </source>
</reference>
<gene>
    <name evidence="9" type="ORF">JCM16418_327</name>
</gene>
<dbReference type="PANTHER" id="PTHR46233">
    <property type="entry name" value="HYDROXYACYLGLUTATHIONE HYDROLASE GLOC"/>
    <property type="match status" value="1"/>
</dbReference>
<evidence type="ECO:0000256" key="4">
    <source>
        <dbReference type="ARBA" id="ARBA00022833"/>
    </source>
</evidence>
<sequence length="297" mass="32901">MKEQESLKVFILECVRNQSLSKESAFLILKSLSNAVSMDEVDSALDACIGQSKEVTDVQKYWMHLTQQRRKLSAKRSHRQLQGPTVEAIPHGPMGSNCYLVVSDGEGVIIDPGSSFDKIWPVVEKSGAKIKYIFITHGHFDHMGSMEELKAATGASIVLHSQDEPALSQSVLNGSFLFSQIRTFRPIDITVGGGETFKVGGYEYEIVHTPGHTIGSICIRLNAQLFSGDMLFSQNDEHVGPITGDAFELMRSYQKLCSRMKGDILVYPGHGTPFWVDDNLKAAYMETKLEVQREGPA</sequence>
<dbReference type="RefSeq" id="WP_052019974.1">
    <property type="nucleotide sequence ID" value="NZ_BAVZ01000001.1"/>
</dbReference>
<proteinExistence type="predicted"/>
<dbReference type="AlphaFoldDB" id="W7YVB5"/>
<dbReference type="InterPro" id="IPR001279">
    <property type="entry name" value="Metallo-B-lactamas"/>
</dbReference>
<keyword evidence="10" id="KW-1185">Reference proteome</keyword>
<dbReference type="Gene3D" id="3.60.15.10">
    <property type="entry name" value="Ribonuclease Z/Hydroxyacylglutathione hydrolase-like"/>
    <property type="match status" value="1"/>
</dbReference>
<dbReference type="eggNOG" id="COG0491">
    <property type="taxonomic scope" value="Bacteria"/>
</dbReference>
<organism evidence="9 10">
    <name type="scientific">Paenibacillus pini JCM 16418</name>
    <dbReference type="NCBI Taxonomy" id="1236976"/>
    <lineage>
        <taxon>Bacteria</taxon>
        <taxon>Bacillati</taxon>
        <taxon>Bacillota</taxon>
        <taxon>Bacilli</taxon>
        <taxon>Bacillales</taxon>
        <taxon>Paenibacillaceae</taxon>
        <taxon>Paenibacillus</taxon>
    </lineage>
</organism>
<evidence type="ECO:0000313" key="9">
    <source>
        <dbReference type="EMBL" id="GAF06374.1"/>
    </source>
</evidence>